<dbReference type="Gene3D" id="1.10.287.820">
    <property type="entry name" value="Acid-sensing ion channel domain"/>
    <property type="match status" value="1"/>
</dbReference>
<evidence type="ECO:0000256" key="12">
    <source>
        <dbReference type="RuleBase" id="RU000679"/>
    </source>
</evidence>
<name>A0AAW1TKM4_9CUCU</name>
<accession>A0AAW1TKM4</accession>
<keyword evidence="15" id="KW-1185">Reference proteome</keyword>
<protein>
    <recommendedName>
        <fullName evidence="16">Sodium channel protein Nach</fullName>
    </recommendedName>
</protein>
<dbReference type="Proteomes" id="UP001431783">
    <property type="component" value="Unassembled WGS sequence"/>
</dbReference>
<evidence type="ECO:0000256" key="7">
    <source>
        <dbReference type="ARBA" id="ARBA00023053"/>
    </source>
</evidence>
<evidence type="ECO:0000256" key="11">
    <source>
        <dbReference type="ARBA" id="ARBA00023303"/>
    </source>
</evidence>
<dbReference type="InterPro" id="IPR001873">
    <property type="entry name" value="ENaC"/>
</dbReference>
<evidence type="ECO:0000256" key="9">
    <source>
        <dbReference type="ARBA" id="ARBA00023136"/>
    </source>
</evidence>
<comment type="caution">
    <text evidence="14">The sequence shown here is derived from an EMBL/GenBank/DDBJ whole genome shotgun (WGS) entry which is preliminary data.</text>
</comment>
<evidence type="ECO:0000256" key="10">
    <source>
        <dbReference type="ARBA" id="ARBA00023201"/>
    </source>
</evidence>
<evidence type="ECO:0008006" key="16">
    <source>
        <dbReference type="Google" id="ProtNLM"/>
    </source>
</evidence>
<dbReference type="Gene3D" id="1.10.287.770">
    <property type="entry name" value="YojJ-like"/>
    <property type="match status" value="1"/>
</dbReference>
<dbReference type="EMBL" id="JARQZJ010000003">
    <property type="protein sequence ID" value="KAK9870458.1"/>
    <property type="molecule type" value="Genomic_DNA"/>
</dbReference>
<evidence type="ECO:0000256" key="8">
    <source>
        <dbReference type="ARBA" id="ARBA00023065"/>
    </source>
</evidence>
<dbReference type="GO" id="GO:0015280">
    <property type="term" value="F:ligand-gated sodium channel activity"/>
    <property type="evidence" value="ECO:0007669"/>
    <property type="project" value="TreeGrafter"/>
</dbReference>
<keyword evidence="8 12" id="KW-0406">Ion transport</keyword>
<evidence type="ECO:0000256" key="3">
    <source>
        <dbReference type="ARBA" id="ARBA00022448"/>
    </source>
</evidence>
<dbReference type="PANTHER" id="PTHR11690:SF237">
    <property type="entry name" value="PICKPOCKET 16-RELATED"/>
    <property type="match status" value="1"/>
</dbReference>
<keyword evidence="3 12" id="KW-0813">Transport</keyword>
<gene>
    <name evidence="14" type="ORF">WA026_008018</name>
</gene>
<evidence type="ECO:0000256" key="13">
    <source>
        <dbReference type="SAM" id="Phobius"/>
    </source>
</evidence>
<keyword evidence="4 12" id="KW-0894">Sodium channel</keyword>
<evidence type="ECO:0000313" key="15">
    <source>
        <dbReference type="Proteomes" id="UP001431783"/>
    </source>
</evidence>
<proteinExistence type="inferred from homology"/>
<dbReference type="PANTHER" id="PTHR11690">
    <property type="entry name" value="AMILORIDE-SENSITIVE SODIUM CHANNEL-RELATED"/>
    <property type="match status" value="1"/>
</dbReference>
<keyword evidence="9 13" id="KW-0472">Membrane</keyword>
<keyword evidence="5 12" id="KW-0812">Transmembrane</keyword>
<keyword evidence="6 13" id="KW-1133">Transmembrane helix</keyword>
<evidence type="ECO:0000256" key="4">
    <source>
        <dbReference type="ARBA" id="ARBA00022461"/>
    </source>
</evidence>
<comment type="similarity">
    <text evidence="2 12">Belongs to the amiloride-sensitive sodium channel (TC 1.A.6) family.</text>
</comment>
<keyword evidence="11 12" id="KW-0407">Ion channel</keyword>
<dbReference type="GO" id="GO:0005886">
    <property type="term" value="C:plasma membrane"/>
    <property type="evidence" value="ECO:0007669"/>
    <property type="project" value="TreeGrafter"/>
</dbReference>
<evidence type="ECO:0000256" key="6">
    <source>
        <dbReference type="ARBA" id="ARBA00022989"/>
    </source>
</evidence>
<dbReference type="AlphaFoldDB" id="A0AAW1TKM4"/>
<evidence type="ECO:0000256" key="1">
    <source>
        <dbReference type="ARBA" id="ARBA00004141"/>
    </source>
</evidence>
<evidence type="ECO:0000256" key="2">
    <source>
        <dbReference type="ARBA" id="ARBA00007193"/>
    </source>
</evidence>
<reference evidence="14 15" key="1">
    <citation type="submission" date="2023-03" db="EMBL/GenBank/DDBJ databases">
        <title>Genome insight into feeding habits of ladybird beetles.</title>
        <authorList>
            <person name="Li H.-S."/>
            <person name="Huang Y.-H."/>
            <person name="Pang H."/>
        </authorList>
    </citation>
    <scope>NUCLEOTIDE SEQUENCE [LARGE SCALE GENOMIC DNA]</scope>
    <source>
        <strain evidence="14">SYSU_2023b</strain>
        <tissue evidence="14">Whole body</tissue>
    </source>
</reference>
<dbReference type="Pfam" id="PF00858">
    <property type="entry name" value="ASC"/>
    <property type="match status" value="2"/>
</dbReference>
<keyword evidence="10 12" id="KW-0739">Sodium transport</keyword>
<evidence type="ECO:0000313" key="14">
    <source>
        <dbReference type="EMBL" id="KAK9870458.1"/>
    </source>
</evidence>
<keyword evidence="7" id="KW-0915">Sodium</keyword>
<evidence type="ECO:0000256" key="5">
    <source>
        <dbReference type="ARBA" id="ARBA00022692"/>
    </source>
</evidence>
<sequence length="399" mass="46046">MYLITALVLVIVSKKSFDENPTSLVTDTIHHPIWNFPFPAVTICSFNKISKTKAIKTAHSIMYSRKAPKKPRHVSACGFQTSLEAIVDTKSEDYFSSDTLAYGNTVFIHSSYDYPDWRLQSYVVGVQIMALIGTNPSLTHSMPDIRSLSIHKRKCYFRDEFPLKNFQFYTYQNCLTECRMNLAEEYCGCIPLIYINDYDSGVPSYRICSISDLQCLNEHKRLIRSSMPRKKTEEENRSSDFVWEAQDYPCKCLPDCEFVDYVFEASQGTLTRNFSNNNQKNLYGDIALINHSVVRVYFNDLVGTRNRRNVTYNWQTYLAFYGGILGLLVGFSFISAIEFIYFFTVKLWIDIWKGCKTSENQGGKAGLIISNSAYHVKPRRGLKNKIENVGNERQKWFLN</sequence>
<feature type="transmembrane region" description="Helical" evidence="13">
    <location>
        <begin position="318"/>
        <end position="343"/>
    </location>
</feature>
<comment type="subcellular location">
    <subcellularLocation>
        <location evidence="1">Membrane</location>
        <topology evidence="1">Multi-pass membrane protein</topology>
    </subcellularLocation>
</comment>
<organism evidence="14 15">
    <name type="scientific">Henosepilachna vigintioctopunctata</name>
    <dbReference type="NCBI Taxonomy" id="420089"/>
    <lineage>
        <taxon>Eukaryota</taxon>
        <taxon>Metazoa</taxon>
        <taxon>Ecdysozoa</taxon>
        <taxon>Arthropoda</taxon>
        <taxon>Hexapoda</taxon>
        <taxon>Insecta</taxon>
        <taxon>Pterygota</taxon>
        <taxon>Neoptera</taxon>
        <taxon>Endopterygota</taxon>
        <taxon>Coleoptera</taxon>
        <taxon>Polyphaga</taxon>
        <taxon>Cucujiformia</taxon>
        <taxon>Coccinelloidea</taxon>
        <taxon>Coccinellidae</taxon>
        <taxon>Epilachninae</taxon>
        <taxon>Epilachnini</taxon>
        <taxon>Henosepilachna</taxon>
    </lineage>
</organism>